<feature type="transmembrane region" description="Helical" evidence="1">
    <location>
        <begin position="101"/>
        <end position="123"/>
    </location>
</feature>
<keyword evidence="3" id="KW-1185">Reference proteome</keyword>
<feature type="transmembrane region" description="Helical" evidence="1">
    <location>
        <begin position="205"/>
        <end position="231"/>
    </location>
</feature>
<gene>
    <name evidence="2" type="ORF">DPM35_24915</name>
</gene>
<feature type="transmembrane region" description="Helical" evidence="1">
    <location>
        <begin position="129"/>
        <end position="153"/>
    </location>
</feature>
<keyword evidence="1" id="KW-0812">Transmembrane</keyword>
<keyword evidence="1" id="KW-1133">Transmembrane helix</keyword>
<accession>A0A330GK79</accession>
<evidence type="ECO:0000256" key="1">
    <source>
        <dbReference type="SAM" id="Phobius"/>
    </source>
</evidence>
<evidence type="ECO:0008006" key="4">
    <source>
        <dbReference type="Google" id="ProtNLM"/>
    </source>
</evidence>
<protein>
    <recommendedName>
        <fullName evidence="4">Glycerophosphoryl diester phosphodiesterase membrane domain-containing protein</fullName>
    </recommendedName>
</protein>
<dbReference type="EMBL" id="QMBQ01000008">
    <property type="protein sequence ID" value="RAZ73254.1"/>
    <property type="molecule type" value="Genomic_DNA"/>
</dbReference>
<feature type="transmembrane region" description="Helical" evidence="1">
    <location>
        <begin position="66"/>
        <end position="89"/>
    </location>
</feature>
<reference evidence="2 3" key="1">
    <citation type="submission" date="2018-07" db="EMBL/GenBank/DDBJ databases">
        <title>Diversity of Mesorhizobium strains in Brazil.</title>
        <authorList>
            <person name="Helene L.C.F."/>
            <person name="Dall'Agnol R."/>
            <person name="Delamuta J.R.M."/>
            <person name="Hungria M."/>
        </authorList>
    </citation>
    <scope>NUCLEOTIDE SEQUENCE [LARGE SCALE GENOMIC DNA]</scope>
    <source>
        <strain evidence="2 3">CNPSo 3140</strain>
    </source>
</reference>
<dbReference type="OrthoDB" id="7472950at2"/>
<proteinExistence type="predicted"/>
<sequence length="250" mass="26770">MASVGLNTADRFRIGRVFHDSFAVIGRNFVLCAGLALLFSALPRFAIQFLVLKSIVRFTRYSSQHIAFAVTAGLVAMILASVLQAALVRVAIEDLNGKKPAFGDCMGTAFLLLLPTIGIALLATFGAALALLLLIVPGVILFLRWSVAVPVLVQERRGVLGSMARSRDLTKGSRWSLFWLWIILIVAAMAIQLALVAIIPHLGAVAAIALDAVVSALVYTLTAIAPAVCYVELRRVKEGTSVEDLAKIFA</sequence>
<evidence type="ECO:0000313" key="2">
    <source>
        <dbReference type="EMBL" id="RAZ73254.1"/>
    </source>
</evidence>
<evidence type="ECO:0000313" key="3">
    <source>
        <dbReference type="Proteomes" id="UP000251956"/>
    </source>
</evidence>
<comment type="caution">
    <text evidence="2">The sequence shown here is derived from an EMBL/GenBank/DDBJ whole genome shotgun (WGS) entry which is preliminary data.</text>
</comment>
<keyword evidence="1" id="KW-0472">Membrane</keyword>
<dbReference type="AlphaFoldDB" id="A0A330GK79"/>
<name>A0A330GK79_9HYPH</name>
<organism evidence="2 3">
    <name type="scientific">Mesorhizobium atlanticum</name>
    <dbReference type="NCBI Taxonomy" id="2233532"/>
    <lineage>
        <taxon>Bacteria</taxon>
        <taxon>Pseudomonadati</taxon>
        <taxon>Pseudomonadota</taxon>
        <taxon>Alphaproteobacteria</taxon>
        <taxon>Hyphomicrobiales</taxon>
        <taxon>Phyllobacteriaceae</taxon>
        <taxon>Mesorhizobium</taxon>
    </lineage>
</organism>
<feature type="transmembrane region" description="Helical" evidence="1">
    <location>
        <begin position="174"/>
        <end position="199"/>
    </location>
</feature>
<dbReference type="Proteomes" id="UP000251956">
    <property type="component" value="Unassembled WGS sequence"/>
</dbReference>
<feature type="transmembrane region" description="Helical" evidence="1">
    <location>
        <begin position="21"/>
        <end position="46"/>
    </location>
</feature>